<protein>
    <recommendedName>
        <fullName evidence="5">DUF485 domain-containing protein</fullName>
    </recommendedName>
</protein>
<gene>
    <name evidence="3" type="ORF">GTS_31460</name>
</gene>
<keyword evidence="4" id="KW-1185">Reference proteome</keyword>
<dbReference type="RefSeq" id="WP_137814592.1">
    <property type="nucleotide sequence ID" value="NZ_BJFL01000015.1"/>
</dbReference>
<sequence>MNRGRRVAVTSPQTRLAHARRRSRGRWRPTPLPPEDAERAALLYLRQRRRAVGALLLLFALLLGLPLVLAVFPGPDSVRLLGVPLSWLALALLPYPMLLGLARWQLRRAEDAEERR</sequence>
<dbReference type="Proteomes" id="UP000298860">
    <property type="component" value="Unassembled WGS sequence"/>
</dbReference>
<organism evidence="3 4">
    <name type="scientific">Gandjariella thermophila</name>
    <dbReference type="NCBI Taxonomy" id="1931992"/>
    <lineage>
        <taxon>Bacteria</taxon>
        <taxon>Bacillati</taxon>
        <taxon>Actinomycetota</taxon>
        <taxon>Actinomycetes</taxon>
        <taxon>Pseudonocardiales</taxon>
        <taxon>Pseudonocardiaceae</taxon>
        <taxon>Gandjariella</taxon>
    </lineage>
</organism>
<evidence type="ECO:0008006" key="5">
    <source>
        <dbReference type="Google" id="ProtNLM"/>
    </source>
</evidence>
<feature type="region of interest" description="Disordered" evidence="1">
    <location>
        <begin position="1"/>
        <end position="32"/>
    </location>
</feature>
<evidence type="ECO:0000313" key="4">
    <source>
        <dbReference type="Proteomes" id="UP000298860"/>
    </source>
</evidence>
<evidence type="ECO:0000256" key="2">
    <source>
        <dbReference type="SAM" id="Phobius"/>
    </source>
</evidence>
<dbReference type="AlphaFoldDB" id="A0A4D4JCC5"/>
<feature type="transmembrane region" description="Helical" evidence="2">
    <location>
        <begin position="85"/>
        <end position="106"/>
    </location>
</feature>
<dbReference type="EMBL" id="BJFL01000015">
    <property type="protein sequence ID" value="GDY31513.1"/>
    <property type="molecule type" value="Genomic_DNA"/>
</dbReference>
<feature type="compositionally biased region" description="Basic residues" evidence="1">
    <location>
        <begin position="17"/>
        <end position="27"/>
    </location>
</feature>
<proteinExistence type="predicted"/>
<keyword evidence="2" id="KW-0472">Membrane</keyword>
<evidence type="ECO:0000313" key="3">
    <source>
        <dbReference type="EMBL" id="GDY31513.1"/>
    </source>
</evidence>
<keyword evidence="2" id="KW-0812">Transmembrane</keyword>
<accession>A0A4D4JCC5</accession>
<feature type="transmembrane region" description="Helical" evidence="2">
    <location>
        <begin position="52"/>
        <end position="73"/>
    </location>
</feature>
<name>A0A4D4JCC5_9PSEU</name>
<keyword evidence="2" id="KW-1133">Transmembrane helix</keyword>
<evidence type="ECO:0000256" key="1">
    <source>
        <dbReference type="SAM" id="MobiDB-lite"/>
    </source>
</evidence>
<reference evidence="4" key="1">
    <citation type="submission" date="2019-04" db="EMBL/GenBank/DDBJ databases">
        <title>Draft genome sequence of Pseudonocardiaceae bacterium SL3-2-4.</title>
        <authorList>
            <person name="Ningsih F."/>
            <person name="Yokota A."/>
            <person name="Sakai Y."/>
            <person name="Nanatani K."/>
            <person name="Yabe S."/>
            <person name="Oetari A."/>
            <person name="Sjamsuridzal W."/>
        </authorList>
    </citation>
    <scope>NUCLEOTIDE SEQUENCE [LARGE SCALE GENOMIC DNA]</scope>
    <source>
        <strain evidence="4">SL3-2-4</strain>
    </source>
</reference>
<comment type="caution">
    <text evidence="3">The sequence shown here is derived from an EMBL/GenBank/DDBJ whole genome shotgun (WGS) entry which is preliminary data.</text>
</comment>